<gene>
    <name evidence="2" type="ORF">QBC40DRAFT_319478</name>
</gene>
<feature type="region of interest" description="Disordered" evidence="1">
    <location>
        <begin position="195"/>
        <end position="216"/>
    </location>
</feature>
<dbReference type="AlphaFoldDB" id="A0AAN7AQ72"/>
<organism evidence="2 3">
    <name type="scientific">Triangularia verruculosa</name>
    <dbReference type="NCBI Taxonomy" id="2587418"/>
    <lineage>
        <taxon>Eukaryota</taxon>
        <taxon>Fungi</taxon>
        <taxon>Dikarya</taxon>
        <taxon>Ascomycota</taxon>
        <taxon>Pezizomycotina</taxon>
        <taxon>Sordariomycetes</taxon>
        <taxon>Sordariomycetidae</taxon>
        <taxon>Sordariales</taxon>
        <taxon>Podosporaceae</taxon>
        <taxon>Triangularia</taxon>
    </lineage>
</organism>
<reference evidence="2" key="1">
    <citation type="journal article" date="2023" name="Mol. Phylogenet. Evol.">
        <title>Genome-scale phylogeny and comparative genomics of the fungal order Sordariales.</title>
        <authorList>
            <person name="Hensen N."/>
            <person name="Bonometti L."/>
            <person name="Westerberg I."/>
            <person name="Brannstrom I.O."/>
            <person name="Guillou S."/>
            <person name="Cros-Aarteil S."/>
            <person name="Calhoun S."/>
            <person name="Haridas S."/>
            <person name="Kuo A."/>
            <person name="Mondo S."/>
            <person name="Pangilinan J."/>
            <person name="Riley R."/>
            <person name="LaButti K."/>
            <person name="Andreopoulos B."/>
            <person name="Lipzen A."/>
            <person name="Chen C."/>
            <person name="Yan M."/>
            <person name="Daum C."/>
            <person name="Ng V."/>
            <person name="Clum A."/>
            <person name="Steindorff A."/>
            <person name="Ohm R.A."/>
            <person name="Martin F."/>
            <person name="Silar P."/>
            <person name="Natvig D.O."/>
            <person name="Lalanne C."/>
            <person name="Gautier V."/>
            <person name="Ament-Velasquez S.L."/>
            <person name="Kruys A."/>
            <person name="Hutchinson M.I."/>
            <person name="Powell A.J."/>
            <person name="Barry K."/>
            <person name="Miller A.N."/>
            <person name="Grigoriev I.V."/>
            <person name="Debuchy R."/>
            <person name="Gladieux P."/>
            <person name="Hiltunen Thoren M."/>
            <person name="Johannesson H."/>
        </authorList>
    </citation>
    <scope>NUCLEOTIDE SEQUENCE</scope>
    <source>
        <strain evidence="2">CBS 315.58</strain>
    </source>
</reference>
<dbReference type="Proteomes" id="UP001303160">
    <property type="component" value="Unassembled WGS sequence"/>
</dbReference>
<proteinExistence type="predicted"/>
<dbReference type="EMBL" id="MU864060">
    <property type="protein sequence ID" value="KAK4194452.1"/>
    <property type="molecule type" value="Genomic_DNA"/>
</dbReference>
<reference evidence="2" key="2">
    <citation type="submission" date="2023-05" db="EMBL/GenBank/DDBJ databases">
        <authorList>
            <consortium name="Lawrence Berkeley National Laboratory"/>
            <person name="Steindorff A."/>
            <person name="Hensen N."/>
            <person name="Bonometti L."/>
            <person name="Westerberg I."/>
            <person name="Brannstrom I.O."/>
            <person name="Guillou S."/>
            <person name="Cros-Aarteil S."/>
            <person name="Calhoun S."/>
            <person name="Haridas S."/>
            <person name="Kuo A."/>
            <person name="Mondo S."/>
            <person name="Pangilinan J."/>
            <person name="Riley R."/>
            <person name="Labutti K."/>
            <person name="Andreopoulos B."/>
            <person name="Lipzen A."/>
            <person name="Chen C."/>
            <person name="Yanf M."/>
            <person name="Daum C."/>
            <person name="Ng V."/>
            <person name="Clum A."/>
            <person name="Ohm R."/>
            <person name="Martin F."/>
            <person name="Silar P."/>
            <person name="Natvig D."/>
            <person name="Lalanne C."/>
            <person name="Gautier V."/>
            <person name="Ament-Velasquez S.L."/>
            <person name="Kruys A."/>
            <person name="Hutchinson M.I."/>
            <person name="Powell A.J."/>
            <person name="Barry K."/>
            <person name="Miller A.N."/>
            <person name="Grigoriev I.V."/>
            <person name="Debuchy R."/>
            <person name="Gladieux P."/>
            <person name="Thoren M.H."/>
            <person name="Johannesson H."/>
        </authorList>
    </citation>
    <scope>NUCLEOTIDE SEQUENCE</scope>
    <source>
        <strain evidence="2">CBS 315.58</strain>
    </source>
</reference>
<keyword evidence="3" id="KW-1185">Reference proteome</keyword>
<comment type="caution">
    <text evidence="2">The sequence shown here is derived from an EMBL/GenBank/DDBJ whole genome shotgun (WGS) entry which is preliminary data.</text>
</comment>
<feature type="non-terminal residue" evidence="2">
    <location>
        <position position="509"/>
    </location>
</feature>
<name>A0AAN7AQ72_9PEZI</name>
<sequence length="509" mass="57619">MNFRSSELEITLKYIGRIAWVTEHKSLRDTTDLQLKLDIDTCNKRAVIFLSGKLYFKKKRQPVSLYIFLPPEDIMSICFTRHPDICTYDVSLSFGSLCFTMARPPSLVGPSDWPLEPKERSRDLLGNMKALSTVCEFTIELDLSSIEAEVHDQLASLHSVLSVNSLKCFKPNLESFLPPLYAGDGGQRIHVGTNTTPNTSSGYQGAMVNPASSRLPSPTHNGMFSRALLLWCRKRRRPNHTFPLDITTLSACQGPSENPTSPGKVVTRYHHLIVPNKYAFALEQHLQRINDVWAPSDKLSILNDRIATLETWIIRIQTHLDDLVNQYSPCRYDTEEAETIKVQGEDFTERQVQDMRIEVVGEFNDKLEGSVQDEIAAFTCDVQEAVQNKLDEIDEIQECTQGLRDQFGKIAAEVKEITTKVAEIEHNTNNRLDRLEQKLESSTRGNALPIDFEFAVSHILVTYADELTADEKMRVLEFLQANPSSATIYNLCGANSATSLQRNFINKWK</sequence>
<accession>A0AAN7AQ72</accession>
<evidence type="ECO:0000313" key="3">
    <source>
        <dbReference type="Proteomes" id="UP001303160"/>
    </source>
</evidence>
<evidence type="ECO:0000313" key="2">
    <source>
        <dbReference type="EMBL" id="KAK4194452.1"/>
    </source>
</evidence>
<evidence type="ECO:0000256" key="1">
    <source>
        <dbReference type="SAM" id="MobiDB-lite"/>
    </source>
</evidence>
<protein>
    <submittedName>
        <fullName evidence="2">Uncharacterized protein</fullName>
    </submittedName>
</protein>